<dbReference type="RefSeq" id="WP_277944571.1">
    <property type="nucleotide sequence ID" value="NZ_JANFMO010000019.1"/>
</dbReference>
<gene>
    <name evidence="1" type="ORF">NOL13_07300</name>
</gene>
<sequence length="67" mass="7376">MKDRANDILVDYEGLCGQLTDICEVLDLIALGHGQTTTSAIVNTVLQALKKTIADHKELANEYRKGF</sequence>
<organism evidence="1 2">
    <name type="scientific">Streptococcus suis</name>
    <dbReference type="NCBI Taxonomy" id="1307"/>
    <lineage>
        <taxon>Bacteria</taxon>
        <taxon>Bacillati</taxon>
        <taxon>Bacillota</taxon>
        <taxon>Bacilli</taxon>
        <taxon>Lactobacillales</taxon>
        <taxon>Streptococcaceae</taxon>
        <taxon>Streptococcus</taxon>
    </lineage>
</organism>
<name>A0A9X4RTK7_STRSU</name>
<dbReference type="Proteomes" id="UP001152875">
    <property type="component" value="Unassembled WGS sequence"/>
</dbReference>
<dbReference type="EMBL" id="JANFMP010000019">
    <property type="protein sequence ID" value="MDG4527204.1"/>
    <property type="molecule type" value="Genomic_DNA"/>
</dbReference>
<evidence type="ECO:0000313" key="1">
    <source>
        <dbReference type="EMBL" id="MDG4527204.1"/>
    </source>
</evidence>
<accession>A0A9X4RTK7</accession>
<comment type="caution">
    <text evidence="1">The sequence shown here is derived from an EMBL/GenBank/DDBJ whole genome shotgun (WGS) entry which is preliminary data.</text>
</comment>
<dbReference type="AlphaFoldDB" id="A0A9X4RTK7"/>
<evidence type="ECO:0000313" key="2">
    <source>
        <dbReference type="Proteomes" id="UP001152875"/>
    </source>
</evidence>
<reference evidence="1" key="1">
    <citation type="submission" date="2022-07" db="EMBL/GenBank/DDBJ databases">
        <title>Whole Genome Sequencing of Streptococcus suis.</title>
        <authorList>
            <person name="Dai X."/>
            <person name="Huang J."/>
            <person name="Wang L."/>
        </authorList>
    </citation>
    <scope>NUCLEOTIDE SEQUENCE</scope>
    <source>
        <strain evidence="1">XNB2</strain>
    </source>
</reference>
<proteinExistence type="predicted"/>
<protein>
    <submittedName>
        <fullName evidence="1">Uncharacterized protein</fullName>
    </submittedName>
</protein>